<dbReference type="AlphaFoldDB" id="A0A831RWN7"/>
<accession>A0A831RWN7</accession>
<proteinExistence type="predicted"/>
<name>A0A831RWN7_9GAMM</name>
<comment type="caution">
    <text evidence="1">The sequence shown here is derived from an EMBL/GenBank/DDBJ whole genome shotgun (WGS) entry which is preliminary data.</text>
</comment>
<reference evidence="1" key="1">
    <citation type="journal article" date="2020" name="mSystems">
        <title>Genome- and Community-Level Interaction Insights into Carbon Utilization and Element Cycling Functions of Hydrothermarchaeota in Hydrothermal Sediment.</title>
        <authorList>
            <person name="Zhou Z."/>
            <person name="Liu Y."/>
            <person name="Xu W."/>
            <person name="Pan J."/>
            <person name="Luo Z.H."/>
            <person name="Li M."/>
        </authorList>
    </citation>
    <scope>NUCLEOTIDE SEQUENCE [LARGE SCALE GENOMIC DNA]</scope>
    <source>
        <strain evidence="1">HyVt-458</strain>
    </source>
</reference>
<dbReference type="Proteomes" id="UP000886339">
    <property type="component" value="Unassembled WGS sequence"/>
</dbReference>
<dbReference type="InterPro" id="IPR041881">
    <property type="entry name" value="PqqD_sf"/>
</dbReference>
<dbReference type="Gene3D" id="1.10.10.1150">
    <property type="entry name" value="Coenzyme PQQ synthesis protein D (PqqD)"/>
    <property type="match status" value="1"/>
</dbReference>
<protein>
    <submittedName>
        <fullName evidence="1">PqqD family protein</fullName>
    </submittedName>
</protein>
<gene>
    <name evidence="1" type="ORF">ENJ12_02595</name>
</gene>
<dbReference type="EMBL" id="DRLF01000099">
    <property type="protein sequence ID" value="HEC05713.1"/>
    <property type="molecule type" value="Genomic_DNA"/>
</dbReference>
<sequence length="96" mass="10797">MCMPLSPSTLLQLHTDIRQTRVSDEGIILRQEDGEILVVNEVAIRFVELIDGNRNLDELTDILLQEYKVDRSTLADDLAEYASELISHNVLSITAS</sequence>
<organism evidence="1">
    <name type="scientific">Thiolapillus brandeum</name>
    <dbReference type="NCBI Taxonomy" id="1076588"/>
    <lineage>
        <taxon>Bacteria</taxon>
        <taxon>Pseudomonadati</taxon>
        <taxon>Pseudomonadota</taxon>
        <taxon>Gammaproteobacteria</taxon>
        <taxon>Chromatiales</taxon>
        <taxon>Sedimenticolaceae</taxon>
        <taxon>Thiolapillus</taxon>
    </lineage>
</organism>
<evidence type="ECO:0000313" key="1">
    <source>
        <dbReference type="EMBL" id="HEC05713.1"/>
    </source>
</evidence>
<dbReference type="InterPro" id="IPR008792">
    <property type="entry name" value="PQQD"/>
</dbReference>
<dbReference type="Pfam" id="PF05402">
    <property type="entry name" value="PqqD"/>
    <property type="match status" value="1"/>
</dbReference>